<reference evidence="1" key="1">
    <citation type="journal article" date="2015" name="Nature">
        <title>Complex archaea that bridge the gap between prokaryotes and eukaryotes.</title>
        <authorList>
            <person name="Spang A."/>
            <person name="Saw J.H."/>
            <person name="Jorgensen S.L."/>
            <person name="Zaremba-Niedzwiedzka K."/>
            <person name="Martijn J."/>
            <person name="Lind A.E."/>
            <person name="van Eijk R."/>
            <person name="Schleper C."/>
            <person name="Guy L."/>
            <person name="Ettema T.J."/>
        </authorList>
    </citation>
    <scope>NUCLEOTIDE SEQUENCE</scope>
</reference>
<protein>
    <submittedName>
        <fullName evidence="1">Uncharacterized protein</fullName>
    </submittedName>
</protein>
<proteinExistence type="predicted"/>
<evidence type="ECO:0000313" key="1">
    <source>
        <dbReference type="EMBL" id="KKN79173.1"/>
    </source>
</evidence>
<gene>
    <name evidence="1" type="ORF">LCGC14_0341900</name>
</gene>
<comment type="caution">
    <text evidence="1">The sequence shown here is derived from an EMBL/GenBank/DDBJ whole genome shotgun (WGS) entry which is preliminary data.</text>
</comment>
<accession>A0A0F9WKY5</accession>
<organism evidence="1">
    <name type="scientific">marine sediment metagenome</name>
    <dbReference type="NCBI Taxonomy" id="412755"/>
    <lineage>
        <taxon>unclassified sequences</taxon>
        <taxon>metagenomes</taxon>
        <taxon>ecological metagenomes</taxon>
    </lineage>
</organism>
<dbReference type="EMBL" id="LAZR01000251">
    <property type="protein sequence ID" value="KKN79173.1"/>
    <property type="molecule type" value="Genomic_DNA"/>
</dbReference>
<dbReference type="AlphaFoldDB" id="A0A0F9WKY5"/>
<sequence>MTGRDYIDELILRLARHDVSTDMNTPSLLTFINRARQRVQKATMPLYPERYGKIFRFSVGGPIGSNGFLTLQLPIDFLDVFVILLEWRASSNVTYRTEARRTDAREISSVVEHSWNGPSEWTPVYTIQRPINSSPPFVTDYYYNCLISLGANGQAFLDNVTNVVAEIVYTSALDDLELDDDDETIPVDVEELVIYYAMLLSLQRSQEEIAVQSVQAEINMLMELFKTTYDVGKAKETVLLPSKEGED</sequence>
<name>A0A0F9WKY5_9ZZZZ</name>